<dbReference type="PANTHER" id="PTHR30290">
    <property type="entry name" value="PERIPLASMIC BINDING COMPONENT OF ABC TRANSPORTER"/>
    <property type="match status" value="1"/>
</dbReference>
<dbReference type="Gene3D" id="3.40.190.10">
    <property type="entry name" value="Periplasmic binding protein-like II"/>
    <property type="match status" value="1"/>
</dbReference>
<name>A0A9D9GRJ1_9GAMM</name>
<dbReference type="GO" id="GO:0043190">
    <property type="term" value="C:ATP-binding cassette (ABC) transporter complex"/>
    <property type="evidence" value="ECO:0007669"/>
    <property type="project" value="InterPro"/>
</dbReference>
<dbReference type="PIRSF" id="PIRSF002741">
    <property type="entry name" value="MppA"/>
    <property type="match status" value="1"/>
</dbReference>
<accession>A0A9D9GRJ1</accession>
<protein>
    <submittedName>
        <fullName evidence="5">ABC transporter substrate-binding protein</fullName>
    </submittedName>
</protein>
<dbReference type="AlphaFoldDB" id="A0A9D9GRJ1"/>
<dbReference type="InterPro" id="IPR000914">
    <property type="entry name" value="SBP_5_dom"/>
</dbReference>
<sequence>MRKISALTLSPEHPLQALLLGALTAAALLTLSACGESKEAASSAHSAAAAKTSTAAAPAPAERPLIYAGEGLTAINPLLNAHDELPNLIFSGLMKYDAAGRPVPDLCTKMKASPDGLAYTFTLRDNLKWQDGSALTAADVVFTYNLIRSPEAALSAIQSNYLDIKSVEALDARTVKFELVKPNAAMPGYFTLGLVPEHLVKGRDIFTMPFNQAPVGSGRYMLESWDRQGGRIILKANPYYYGKKPEIETIVYCTIADESAKSTMLSSGEADLAWLNANYAQSFRGREGWQNIDFKSADLRAISFDFHTDFVKENADSLMLLNYALDKNALVQGVLQGHGFPAYGLLQLNALGQNKEADLYPYNLELFAKMMREAGWEQGADGIYVRDGQRFSFSVQVREYEEERVDLANICSAMLKQAGVEMQVVPVTHFDFKAGYNAYLYGNAAQFDPDAWYSVLHTGGSDNNMSYANAEVDKLLDAGRYTLNENERRAIYQRFELEYAKQPGMVPLVYLEGNYAARAELQGLDTRRLLGHHAAGVFWNVEDWHFASPETRQGE</sequence>
<evidence type="ECO:0000256" key="3">
    <source>
        <dbReference type="ARBA" id="ARBA00022729"/>
    </source>
</evidence>
<evidence type="ECO:0000259" key="4">
    <source>
        <dbReference type="Pfam" id="PF00496"/>
    </source>
</evidence>
<dbReference type="EMBL" id="JADINH010000199">
    <property type="protein sequence ID" value="MBO8416722.1"/>
    <property type="molecule type" value="Genomic_DNA"/>
</dbReference>
<proteinExistence type="inferred from homology"/>
<dbReference type="Proteomes" id="UP000823631">
    <property type="component" value="Unassembled WGS sequence"/>
</dbReference>
<dbReference type="GO" id="GO:1904680">
    <property type="term" value="F:peptide transmembrane transporter activity"/>
    <property type="evidence" value="ECO:0007669"/>
    <property type="project" value="TreeGrafter"/>
</dbReference>
<dbReference type="Pfam" id="PF00496">
    <property type="entry name" value="SBP_bac_5"/>
    <property type="match status" value="1"/>
</dbReference>
<evidence type="ECO:0000313" key="6">
    <source>
        <dbReference type="Proteomes" id="UP000823631"/>
    </source>
</evidence>
<feature type="domain" description="Solute-binding protein family 5" evidence="4">
    <location>
        <begin position="102"/>
        <end position="462"/>
    </location>
</feature>
<keyword evidence="2" id="KW-0813">Transport</keyword>
<reference evidence="5" key="2">
    <citation type="journal article" date="2021" name="PeerJ">
        <title>Extensive microbial diversity within the chicken gut microbiome revealed by metagenomics and culture.</title>
        <authorList>
            <person name="Gilroy R."/>
            <person name="Ravi A."/>
            <person name="Getino M."/>
            <person name="Pursley I."/>
            <person name="Horton D.L."/>
            <person name="Alikhan N.F."/>
            <person name="Baker D."/>
            <person name="Gharbi K."/>
            <person name="Hall N."/>
            <person name="Watson M."/>
            <person name="Adriaenssens E.M."/>
            <person name="Foster-Nyarko E."/>
            <person name="Jarju S."/>
            <person name="Secka A."/>
            <person name="Antonio M."/>
            <person name="Oren A."/>
            <person name="Chaudhuri R.R."/>
            <person name="La Ragione R."/>
            <person name="Hildebrand F."/>
            <person name="Pallen M.J."/>
        </authorList>
    </citation>
    <scope>NUCLEOTIDE SEQUENCE</scope>
    <source>
        <strain evidence="5">17213</strain>
    </source>
</reference>
<dbReference type="GO" id="GO:0015833">
    <property type="term" value="P:peptide transport"/>
    <property type="evidence" value="ECO:0007669"/>
    <property type="project" value="TreeGrafter"/>
</dbReference>
<comment type="caution">
    <text evidence="5">The sequence shown here is derived from an EMBL/GenBank/DDBJ whole genome shotgun (WGS) entry which is preliminary data.</text>
</comment>
<comment type="similarity">
    <text evidence="1">Belongs to the bacterial solute-binding protein 5 family.</text>
</comment>
<dbReference type="Gene3D" id="3.10.105.10">
    <property type="entry name" value="Dipeptide-binding Protein, Domain 3"/>
    <property type="match status" value="1"/>
</dbReference>
<evidence type="ECO:0000256" key="2">
    <source>
        <dbReference type="ARBA" id="ARBA00022448"/>
    </source>
</evidence>
<gene>
    <name evidence="5" type="ORF">IAB19_10110</name>
</gene>
<dbReference type="PROSITE" id="PS51257">
    <property type="entry name" value="PROKAR_LIPOPROTEIN"/>
    <property type="match status" value="1"/>
</dbReference>
<reference evidence="5" key="1">
    <citation type="submission" date="2020-10" db="EMBL/GenBank/DDBJ databases">
        <authorList>
            <person name="Gilroy R."/>
        </authorList>
    </citation>
    <scope>NUCLEOTIDE SEQUENCE</scope>
    <source>
        <strain evidence="5">17213</strain>
    </source>
</reference>
<dbReference type="SUPFAM" id="SSF53850">
    <property type="entry name" value="Periplasmic binding protein-like II"/>
    <property type="match status" value="1"/>
</dbReference>
<dbReference type="InterPro" id="IPR039424">
    <property type="entry name" value="SBP_5"/>
</dbReference>
<evidence type="ECO:0000313" key="5">
    <source>
        <dbReference type="EMBL" id="MBO8416722.1"/>
    </source>
</evidence>
<evidence type="ECO:0000256" key="1">
    <source>
        <dbReference type="ARBA" id="ARBA00005695"/>
    </source>
</evidence>
<keyword evidence="3" id="KW-0732">Signal</keyword>
<dbReference type="PANTHER" id="PTHR30290:SF9">
    <property type="entry name" value="OLIGOPEPTIDE-BINDING PROTEIN APPA"/>
    <property type="match status" value="1"/>
</dbReference>
<dbReference type="GO" id="GO:0030288">
    <property type="term" value="C:outer membrane-bounded periplasmic space"/>
    <property type="evidence" value="ECO:0007669"/>
    <property type="project" value="UniProtKB-ARBA"/>
</dbReference>
<dbReference type="InterPro" id="IPR030678">
    <property type="entry name" value="Peptide/Ni-bd"/>
</dbReference>
<dbReference type="Gene3D" id="3.90.76.10">
    <property type="entry name" value="Dipeptide-binding Protein, Domain 1"/>
    <property type="match status" value="1"/>
</dbReference>
<organism evidence="5 6">
    <name type="scientific">Candidatus Avisuccinivibrio stercorigallinarum</name>
    <dbReference type="NCBI Taxonomy" id="2840704"/>
    <lineage>
        <taxon>Bacteria</taxon>
        <taxon>Pseudomonadati</taxon>
        <taxon>Pseudomonadota</taxon>
        <taxon>Gammaproteobacteria</taxon>
        <taxon>Aeromonadales</taxon>
        <taxon>Succinivibrionaceae</taxon>
        <taxon>Succinivibrionaceae incertae sedis</taxon>
        <taxon>Candidatus Avisuccinivibrio</taxon>
    </lineage>
</organism>